<evidence type="ECO:0000313" key="11">
    <source>
        <dbReference type="EMBL" id="MFC7290235.1"/>
    </source>
</evidence>
<keyword evidence="7 11" id="KW-0012">Acyltransferase</keyword>
<dbReference type="InterPro" id="IPR002656">
    <property type="entry name" value="Acyl_transf_3_dom"/>
</dbReference>
<accession>A0ABW2IHE1</accession>
<evidence type="ECO:0000256" key="3">
    <source>
        <dbReference type="ARBA" id="ARBA00022679"/>
    </source>
</evidence>
<dbReference type="GO" id="GO:0016746">
    <property type="term" value="F:acyltransferase activity"/>
    <property type="evidence" value="ECO:0007669"/>
    <property type="project" value="UniProtKB-KW"/>
</dbReference>
<keyword evidence="6 8" id="KW-0472">Membrane</keyword>
<feature type="transmembrane region" description="Helical" evidence="8">
    <location>
        <begin position="328"/>
        <end position="346"/>
    </location>
</feature>
<feature type="transmembrane region" description="Helical" evidence="8">
    <location>
        <begin position="85"/>
        <end position="104"/>
    </location>
</feature>
<keyword evidence="3 11" id="KW-0808">Transferase</keyword>
<dbReference type="PANTHER" id="PTHR23028:SF53">
    <property type="entry name" value="ACYL_TRANSF_3 DOMAIN-CONTAINING PROTEIN"/>
    <property type="match status" value="1"/>
</dbReference>
<keyword evidence="4 8" id="KW-0812">Transmembrane</keyword>
<feature type="transmembrane region" description="Helical" evidence="8">
    <location>
        <begin position="239"/>
        <end position="258"/>
    </location>
</feature>
<dbReference type="PANTHER" id="PTHR23028">
    <property type="entry name" value="ACETYLTRANSFERASE"/>
    <property type="match status" value="1"/>
</dbReference>
<evidence type="ECO:0000256" key="1">
    <source>
        <dbReference type="ARBA" id="ARBA00004651"/>
    </source>
</evidence>
<name>A0ABW2IHE1_9PROT</name>
<evidence type="ECO:0000313" key="12">
    <source>
        <dbReference type="Proteomes" id="UP001596492"/>
    </source>
</evidence>
<proteinExistence type="predicted"/>
<feature type="transmembrane region" description="Helical" evidence="8">
    <location>
        <begin position="303"/>
        <end position="322"/>
    </location>
</feature>
<comment type="subcellular location">
    <subcellularLocation>
        <location evidence="1">Cell membrane</location>
        <topology evidence="1">Multi-pass membrane protein</topology>
    </subcellularLocation>
</comment>
<feature type="transmembrane region" description="Helical" evidence="8">
    <location>
        <begin position="179"/>
        <end position="197"/>
    </location>
</feature>
<feature type="transmembrane region" description="Helical" evidence="8">
    <location>
        <begin position="21"/>
        <end position="38"/>
    </location>
</feature>
<dbReference type="RefSeq" id="WP_382164960.1">
    <property type="nucleotide sequence ID" value="NZ_JBHTBR010000002.1"/>
</dbReference>
<dbReference type="EC" id="2.3.1.-" evidence="11"/>
<keyword evidence="2" id="KW-1003">Cell membrane</keyword>
<comment type="caution">
    <text evidence="11">The sequence shown here is derived from an EMBL/GenBank/DDBJ whole genome shotgun (WGS) entry which is preliminary data.</text>
</comment>
<dbReference type="InterPro" id="IPR043968">
    <property type="entry name" value="SGNH"/>
</dbReference>
<gene>
    <name evidence="11" type="ORF">ACFQS8_01280</name>
</gene>
<dbReference type="Proteomes" id="UP001596492">
    <property type="component" value="Unassembled WGS sequence"/>
</dbReference>
<sequence length="680" mass="75265">MYTQKDNPSVKSSLAYEPTLDGLRGIAVICVLLYHLGIQHLSGGFIGVDVFYVISGYLITKILMDQFDRKAFNYVDFVVRRARRLLPALFITIGFTLIGAFLVMSPKHFSSAADSAIFASLSVSNWFFWLDSDYFSASKHVRPLLHTWSLSVEVQFYLVWPLVIYGISRLGKNKQWTACFIMAGIGFVGFLSSVLVQSNHPSAAFFLSVFRVWQFAAGGCVALFSILVSNSKVFEFGQVLKSVLFALGMAILTVSLLFITSDNYWAVTAVLPTIGTVAVLLGMDSKFARLGLASRSLVGLGKISYSLYLVHWPIIILYRYWAFRPLNMWEIIACAVISIIAAKLLYDFVENRFRLPWTQKREYESSIVGARVSASILSIAFIGSLISFQQGWHWRLPVEDQLAQLNVEQHLECGDGFSNFSEDCSFGAQGTKPEIAVIGDSHALGFATGLDPIMKADNISAVLVKRFGTLPFHGTTTYGGEWEIGNFDEGLSRLSASPTDLIILHARFGQYWWSSDEDGGRPTWVGTQNESPQALDKSQAAFRQGLENTLVELEKTKASVVVIGAIPYPGLDSGQCLVRPSFIISEEHSEKSCTGLTQEQSVARAGAVNKILRARVEASGFVFIDPIDIFCRDGDHTCLRKIDGKVIYADGNHLNSYGANILAKHVWEKVKQAGFIRPTA</sequence>
<dbReference type="Pfam" id="PF19040">
    <property type="entry name" value="SGNH"/>
    <property type="match status" value="1"/>
</dbReference>
<feature type="transmembrane region" description="Helical" evidence="8">
    <location>
        <begin position="264"/>
        <end position="283"/>
    </location>
</feature>
<feature type="domain" description="Acyltransferase 3" evidence="9">
    <location>
        <begin position="20"/>
        <end position="345"/>
    </location>
</feature>
<dbReference type="EMBL" id="JBHTBR010000002">
    <property type="protein sequence ID" value="MFC7290235.1"/>
    <property type="molecule type" value="Genomic_DNA"/>
</dbReference>
<dbReference type="SUPFAM" id="SSF52266">
    <property type="entry name" value="SGNH hydrolase"/>
    <property type="match status" value="1"/>
</dbReference>
<evidence type="ECO:0000256" key="7">
    <source>
        <dbReference type="ARBA" id="ARBA00023315"/>
    </source>
</evidence>
<feature type="transmembrane region" description="Helical" evidence="8">
    <location>
        <begin position="148"/>
        <end position="167"/>
    </location>
</feature>
<evidence type="ECO:0000256" key="4">
    <source>
        <dbReference type="ARBA" id="ARBA00022692"/>
    </source>
</evidence>
<dbReference type="Gene3D" id="3.40.50.1110">
    <property type="entry name" value="SGNH hydrolase"/>
    <property type="match status" value="1"/>
</dbReference>
<feature type="transmembrane region" description="Helical" evidence="8">
    <location>
        <begin position="203"/>
        <end position="227"/>
    </location>
</feature>
<protein>
    <submittedName>
        <fullName evidence="11">Acyltransferase family protein</fullName>
        <ecNumber evidence="11">2.3.1.-</ecNumber>
    </submittedName>
</protein>
<evidence type="ECO:0000256" key="8">
    <source>
        <dbReference type="SAM" id="Phobius"/>
    </source>
</evidence>
<feature type="transmembrane region" description="Helical" evidence="8">
    <location>
        <begin position="44"/>
        <end position="64"/>
    </location>
</feature>
<evidence type="ECO:0000256" key="2">
    <source>
        <dbReference type="ARBA" id="ARBA00022475"/>
    </source>
</evidence>
<evidence type="ECO:0000256" key="6">
    <source>
        <dbReference type="ARBA" id="ARBA00023136"/>
    </source>
</evidence>
<evidence type="ECO:0000256" key="5">
    <source>
        <dbReference type="ARBA" id="ARBA00022989"/>
    </source>
</evidence>
<dbReference type="Pfam" id="PF01757">
    <property type="entry name" value="Acyl_transf_3"/>
    <property type="match status" value="1"/>
</dbReference>
<feature type="transmembrane region" description="Helical" evidence="8">
    <location>
        <begin position="367"/>
        <end position="388"/>
    </location>
</feature>
<dbReference type="InterPro" id="IPR050879">
    <property type="entry name" value="Acyltransferase_3"/>
</dbReference>
<evidence type="ECO:0000259" key="10">
    <source>
        <dbReference type="Pfam" id="PF19040"/>
    </source>
</evidence>
<reference evidence="12" key="1">
    <citation type="journal article" date="2019" name="Int. J. Syst. Evol. Microbiol.">
        <title>The Global Catalogue of Microorganisms (GCM) 10K type strain sequencing project: providing services to taxonomists for standard genome sequencing and annotation.</title>
        <authorList>
            <consortium name="The Broad Institute Genomics Platform"/>
            <consortium name="The Broad Institute Genome Sequencing Center for Infectious Disease"/>
            <person name="Wu L."/>
            <person name="Ma J."/>
        </authorList>
    </citation>
    <scope>NUCLEOTIDE SEQUENCE [LARGE SCALE GENOMIC DNA]</scope>
    <source>
        <strain evidence="12">CCUG 51308</strain>
    </source>
</reference>
<keyword evidence="12" id="KW-1185">Reference proteome</keyword>
<dbReference type="InterPro" id="IPR036514">
    <property type="entry name" value="SGNH_hydro_sf"/>
</dbReference>
<feature type="domain" description="SGNH" evidence="10">
    <location>
        <begin position="419"/>
        <end position="666"/>
    </location>
</feature>
<organism evidence="11 12">
    <name type="scientific">Hirschia litorea</name>
    <dbReference type="NCBI Taxonomy" id="1199156"/>
    <lineage>
        <taxon>Bacteria</taxon>
        <taxon>Pseudomonadati</taxon>
        <taxon>Pseudomonadota</taxon>
        <taxon>Alphaproteobacteria</taxon>
        <taxon>Hyphomonadales</taxon>
        <taxon>Hyphomonadaceae</taxon>
        <taxon>Hirschia</taxon>
    </lineage>
</organism>
<evidence type="ECO:0000259" key="9">
    <source>
        <dbReference type="Pfam" id="PF01757"/>
    </source>
</evidence>
<keyword evidence="5 8" id="KW-1133">Transmembrane helix</keyword>